<dbReference type="EMBL" id="JAULSJ010000004">
    <property type="protein sequence ID" value="MDO3423995.1"/>
    <property type="molecule type" value="Genomic_DNA"/>
</dbReference>
<evidence type="ECO:0000313" key="5">
    <source>
        <dbReference type="EMBL" id="MDO3423995.1"/>
    </source>
</evidence>
<dbReference type="InterPro" id="IPR011010">
    <property type="entry name" value="DNA_brk_join_enz"/>
</dbReference>
<evidence type="ECO:0000256" key="1">
    <source>
        <dbReference type="ARBA" id="ARBA00008857"/>
    </source>
</evidence>
<comment type="caution">
    <text evidence="5">The sequence shown here is derived from an EMBL/GenBank/DDBJ whole genome shotgun (WGS) entry which is preliminary data.</text>
</comment>
<dbReference type="PANTHER" id="PTHR30349">
    <property type="entry name" value="PHAGE INTEGRASE-RELATED"/>
    <property type="match status" value="1"/>
</dbReference>
<evidence type="ECO:0000256" key="2">
    <source>
        <dbReference type="ARBA" id="ARBA00023125"/>
    </source>
</evidence>
<dbReference type="RefSeq" id="WP_302713750.1">
    <property type="nucleotide sequence ID" value="NZ_JAULSJ010000004.1"/>
</dbReference>
<dbReference type="Pfam" id="PF00589">
    <property type="entry name" value="Phage_integrase"/>
    <property type="match status" value="1"/>
</dbReference>
<accession>A0ABT8U1H1</accession>
<dbReference type="InterPro" id="IPR013762">
    <property type="entry name" value="Integrase-like_cat_sf"/>
</dbReference>
<evidence type="ECO:0000256" key="3">
    <source>
        <dbReference type="ARBA" id="ARBA00023172"/>
    </source>
</evidence>
<dbReference type="Pfam" id="PF17293">
    <property type="entry name" value="Arm-DNA-bind_5"/>
    <property type="match status" value="1"/>
</dbReference>
<evidence type="ECO:0000313" key="6">
    <source>
        <dbReference type="Proteomes" id="UP001168128"/>
    </source>
</evidence>
<dbReference type="InterPro" id="IPR035386">
    <property type="entry name" value="Arm-DNA-bind_5"/>
</dbReference>
<dbReference type="PROSITE" id="PS51898">
    <property type="entry name" value="TYR_RECOMBINASE"/>
    <property type="match status" value="1"/>
</dbReference>
<reference evidence="5" key="1">
    <citation type="submission" date="2023-07" db="EMBL/GenBank/DDBJ databases">
        <title>AMR profile of multidrug- resistance Chryseobacterium gambrini related strain.</title>
        <authorList>
            <person name="Kirdat K."/>
            <person name="Bhatt A."/>
            <person name="Kuyare S."/>
            <person name="Yadav A."/>
        </authorList>
    </citation>
    <scope>NUCLEOTIDE SEQUENCE</scope>
    <source>
        <strain evidence="5">APV-1</strain>
    </source>
</reference>
<sequence length="400" mass="47111">MNASVKIVLDSKPMSNGQYSVYLQIIKARKRKKINIGLKCSREHFENEQLLKGHPNYKTENIILTKNKVKAQNIIRDFQLDEKDFSLEEFEEKFKGRQKDKKLVIPFFDEIIEEMTTAHRLGNARAYSETRNTLLKFSNHKIKFIDITPEFLEKFEAYMRSRGNKDGGIAFKMRELRALIKKAIRRKIISKEDYPFEDYKISKLKTKTKKRALTLDDLTKFKNVDLTERPELLEAYHYFMFSFYTLGMNFVDMMKLKKTDIKNNRIIYTRSKTKGNFSIELNDKANEIINYYKDRNNSEYVFPILLHNEMTPLQIANRKHKVLARFNFKLKEISKIAKIETHITSYVARHSFATIMKNKGVSTDIISELMGHSNVQITATYLKEFDSDVLDNAVRTLDEI</sequence>
<dbReference type="Gene3D" id="1.10.443.10">
    <property type="entry name" value="Intergrase catalytic core"/>
    <property type="match status" value="1"/>
</dbReference>
<dbReference type="Pfam" id="PF13102">
    <property type="entry name" value="Phage_int_SAM_5"/>
    <property type="match status" value="1"/>
</dbReference>
<dbReference type="Gene3D" id="1.10.150.130">
    <property type="match status" value="1"/>
</dbReference>
<evidence type="ECO:0000259" key="4">
    <source>
        <dbReference type="PROSITE" id="PS51898"/>
    </source>
</evidence>
<feature type="domain" description="Tyr recombinase" evidence="4">
    <location>
        <begin position="208"/>
        <end position="395"/>
    </location>
</feature>
<keyword evidence="6" id="KW-1185">Reference proteome</keyword>
<protein>
    <submittedName>
        <fullName evidence="5">Site-specific integrase</fullName>
    </submittedName>
</protein>
<gene>
    <name evidence="5" type="ORF">QWT87_03765</name>
</gene>
<organism evidence="5 6">
    <name type="scientific">Chryseobacterium urinae</name>
    <dbReference type="NCBI Taxonomy" id="3058400"/>
    <lineage>
        <taxon>Bacteria</taxon>
        <taxon>Pseudomonadati</taxon>
        <taxon>Bacteroidota</taxon>
        <taxon>Flavobacteriia</taxon>
        <taxon>Flavobacteriales</taxon>
        <taxon>Weeksellaceae</taxon>
        <taxon>Chryseobacterium group</taxon>
        <taxon>Chryseobacterium</taxon>
    </lineage>
</organism>
<name>A0ABT8U1H1_9FLAO</name>
<proteinExistence type="inferred from homology"/>
<dbReference type="InterPro" id="IPR050090">
    <property type="entry name" value="Tyrosine_recombinase_XerCD"/>
</dbReference>
<dbReference type="SUPFAM" id="SSF56349">
    <property type="entry name" value="DNA breaking-rejoining enzymes"/>
    <property type="match status" value="1"/>
</dbReference>
<dbReference type="InterPro" id="IPR025269">
    <property type="entry name" value="SAM-like_dom"/>
</dbReference>
<keyword evidence="2" id="KW-0238">DNA-binding</keyword>
<dbReference type="InterPro" id="IPR002104">
    <property type="entry name" value="Integrase_catalytic"/>
</dbReference>
<dbReference type="PANTHER" id="PTHR30349:SF64">
    <property type="entry name" value="PROPHAGE INTEGRASE INTD-RELATED"/>
    <property type="match status" value="1"/>
</dbReference>
<dbReference type="CDD" id="cd01185">
    <property type="entry name" value="INTN1_C_like"/>
    <property type="match status" value="1"/>
</dbReference>
<dbReference type="Proteomes" id="UP001168128">
    <property type="component" value="Unassembled WGS sequence"/>
</dbReference>
<comment type="similarity">
    <text evidence="1">Belongs to the 'phage' integrase family.</text>
</comment>
<keyword evidence="3" id="KW-0233">DNA recombination</keyword>
<dbReference type="InterPro" id="IPR010998">
    <property type="entry name" value="Integrase_recombinase_N"/>
</dbReference>